<keyword evidence="8" id="KW-0670">Pyruvate</keyword>
<keyword evidence="9" id="KW-1185">Reference proteome</keyword>
<dbReference type="SUPFAM" id="SSF52518">
    <property type="entry name" value="Thiamin diphosphate-binding fold (THDP-binding)"/>
    <property type="match status" value="2"/>
</dbReference>
<feature type="compositionally biased region" description="Low complexity" evidence="4">
    <location>
        <begin position="156"/>
        <end position="165"/>
    </location>
</feature>
<accession>A0A2T0PXC7</accession>
<feature type="domain" description="Thiamine pyrophosphate enzyme TPP-binding" evidence="6">
    <location>
        <begin position="492"/>
        <end position="535"/>
    </location>
</feature>
<comment type="caution">
    <text evidence="8">The sequence shown here is derived from an EMBL/GenBank/DDBJ whole genome shotgun (WGS) entry which is preliminary data.</text>
</comment>
<protein>
    <submittedName>
        <fullName evidence="8">Pyruvate dehydrogenase (Quinone)</fullName>
    </submittedName>
</protein>
<dbReference type="GO" id="GO:0003824">
    <property type="term" value="F:catalytic activity"/>
    <property type="evidence" value="ECO:0007669"/>
    <property type="project" value="InterPro"/>
</dbReference>
<evidence type="ECO:0000256" key="4">
    <source>
        <dbReference type="SAM" id="MobiDB-lite"/>
    </source>
</evidence>
<feature type="region of interest" description="Disordered" evidence="4">
    <location>
        <begin position="156"/>
        <end position="180"/>
    </location>
</feature>
<reference evidence="8 9" key="1">
    <citation type="submission" date="2018-03" db="EMBL/GenBank/DDBJ databases">
        <title>Genomic Encyclopedia of Archaeal and Bacterial Type Strains, Phase II (KMG-II): from individual species to whole genera.</title>
        <authorList>
            <person name="Goeker M."/>
        </authorList>
    </citation>
    <scope>NUCLEOTIDE SEQUENCE [LARGE SCALE GENOMIC DNA]</scope>
    <source>
        <strain evidence="8 9">DSM 45601</strain>
    </source>
</reference>
<proteinExistence type="inferred from homology"/>
<evidence type="ECO:0000313" key="9">
    <source>
        <dbReference type="Proteomes" id="UP000237846"/>
    </source>
</evidence>
<dbReference type="Pfam" id="PF02776">
    <property type="entry name" value="TPP_enzyme_N"/>
    <property type="match status" value="1"/>
</dbReference>
<evidence type="ECO:0000256" key="2">
    <source>
        <dbReference type="ARBA" id="ARBA00023052"/>
    </source>
</evidence>
<gene>
    <name evidence="8" type="ORF">CLV72_108191</name>
</gene>
<evidence type="ECO:0000256" key="1">
    <source>
        <dbReference type="ARBA" id="ARBA00007812"/>
    </source>
</evidence>
<name>A0A2T0PXC7_9ACTN</name>
<dbReference type="InterPro" id="IPR012001">
    <property type="entry name" value="Thiamin_PyroP_enz_TPP-bd_dom"/>
</dbReference>
<dbReference type="InterPro" id="IPR011766">
    <property type="entry name" value="TPP_enzyme_TPP-bd"/>
</dbReference>
<dbReference type="SUPFAM" id="SSF52467">
    <property type="entry name" value="DHS-like NAD/FAD-binding domain"/>
    <property type="match status" value="1"/>
</dbReference>
<evidence type="ECO:0000259" key="7">
    <source>
        <dbReference type="Pfam" id="PF02776"/>
    </source>
</evidence>
<dbReference type="Gene3D" id="3.40.50.970">
    <property type="match status" value="2"/>
</dbReference>
<dbReference type="PANTHER" id="PTHR42981">
    <property type="entry name" value="PYRUVATE DEHYDROGENASE [UBIQUINONE]"/>
    <property type="match status" value="1"/>
</dbReference>
<comment type="similarity">
    <text evidence="1 3">Belongs to the TPP enzyme family.</text>
</comment>
<feature type="region of interest" description="Disordered" evidence="4">
    <location>
        <begin position="537"/>
        <end position="558"/>
    </location>
</feature>
<dbReference type="GO" id="GO:0000287">
    <property type="term" value="F:magnesium ion binding"/>
    <property type="evidence" value="ECO:0007669"/>
    <property type="project" value="InterPro"/>
</dbReference>
<dbReference type="InterPro" id="IPR047211">
    <property type="entry name" value="POXB-like"/>
</dbReference>
<dbReference type="InterPro" id="IPR029061">
    <property type="entry name" value="THDP-binding"/>
</dbReference>
<evidence type="ECO:0000313" key="8">
    <source>
        <dbReference type="EMBL" id="PRX96185.1"/>
    </source>
</evidence>
<evidence type="ECO:0000256" key="3">
    <source>
        <dbReference type="RuleBase" id="RU362132"/>
    </source>
</evidence>
<organism evidence="8 9">
    <name type="scientific">Allonocardiopsis opalescens</name>
    <dbReference type="NCBI Taxonomy" id="1144618"/>
    <lineage>
        <taxon>Bacteria</taxon>
        <taxon>Bacillati</taxon>
        <taxon>Actinomycetota</taxon>
        <taxon>Actinomycetes</taxon>
        <taxon>Streptosporangiales</taxon>
        <taxon>Allonocardiopsis</taxon>
    </lineage>
</organism>
<dbReference type="Proteomes" id="UP000237846">
    <property type="component" value="Unassembled WGS sequence"/>
</dbReference>
<dbReference type="InterPro" id="IPR029035">
    <property type="entry name" value="DHS-like_NAD/FAD-binding_dom"/>
</dbReference>
<feature type="domain" description="Thiamine pyrophosphate enzyme central" evidence="5">
    <location>
        <begin position="192"/>
        <end position="321"/>
    </location>
</feature>
<dbReference type="Pfam" id="PF00205">
    <property type="entry name" value="TPP_enzyme_M"/>
    <property type="match status" value="1"/>
</dbReference>
<sequence length="558" mass="57881">MSELTARFLVQRLRDWDVGHLFGCEGTGPGPVAAAISAAGDPIRYVSCADEEFAMMQAVGYAKFSGKPGVCLADGFSGAVRLLNGLYDAALDRVPAVAVVDARGGRRAGTDLRGLFREAVGDRTYLAATPDELPGQLDRALRGALADGRPAALLLPDARPSAPAAGRRDPPRPRLGAVGFTPPVSTAIEREVSRAADIIDSGDRVVLMVGPGAADAAAEVRELAEITRAGIAKVPLGKDVLADDLPYVTGTLTADIDGPCNELLRDCDTLVIIGSGPAATPVVPWSGRRAVQIDRDAAGMGTPYPTEVNLVGDARSTLRALLWRLDGSSRRPGRHRWRRRVEAEAARWWRSVDGHPPYPAGLEAPMRVCQELSVRLPDNAVVTAEPGLAGTGYTQVLRFGSGMRGSLSSSLAAVGTGLPYALGAKFAAPDRPVIALADEKAMRANGLAGLLAISGHHRRWDDPRLVLCLLGEGDGGAGEGDGGAGEPAGGGSPSPVDFAALARSVGIEGITVTGADDLGAAWDRALAARRPVLLDARGTGAAARPRRRTASRGGSVSA</sequence>
<evidence type="ECO:0000259" key="6">
    <source>
        <dbReference type="Pfam" id="PF02775"/>
    </source>
</evidence>
<dbReference type="EMBL" id="PVZC01000008">
    <property type="protein sequence ID" value="PRX96185.1"/>
    <property type="molecule type" value="Genomic_DNA"/>
</dbReference>
<dbReference type="Gene3D" id="3.40.50.1220">
    <property type="entry name" value="TPP-binding domain"/>
    <property type="match status" value="1"/>
</dbReference>
<dbReference type="Pfam" id="PF02775">
    <property type="entry name" value="TPP_enzyme_C"/>
    <property type="match status" value="1"/>
</dbReference>
<dbReference type="InterPro" id="IPR012000">
    <property type="entry name" value="Thiamin_PyroP_enz_cen_dom"/>
</dbReference>
<keyword evidence="2 3" id="KW-0786">Thiamine pyrophosphate</keyword>
<dbReference type="RefSeq" id="WP_170141099.1">
    <property type="nucleotide sequence ID" value="NZ_PVZC01000008.1"/>
</dbReference>
<dbReference type="PANTHER" id="PTHR42981:SF2">
    <property type="entry name" value="PYRUVATE DEHYDROGENASE [UBIQUINONE]"/>
    <property type="match status" value="1"/>
</dbReference>
<feature type="domain" description="Thiamine pyrophosphate enzyme N-terminal TPP-binding" evidence="7">
    <location>
        <begin position="6"/>
        <end position="109"/>
    </location>
</feature>
<dbReference type="GO" id="GO:0030976">
    <property type="term" value="F:thiamine pyrophosphate binding"/>
    <property type="evidence" value="ECO:0007669"/>
    <property type="project" value="InterPro"/>
</dbReference>
<evidence type="ECO:0000259" key="5">
    <source>
        <dbReference type="Pfam" id="PF00205"/>
    </source>
</evidence>
<dbReference type="AlphaFoldDB" id="A0A2T0PXC7"/>